<dbReference type="OrthoDB" id="41797at2"/>
<evidence type="ECO:0000313" key="1">
    <source>
        <dbReference type="EMBL" id="SHH58497.1"/>
    </source>
</evidence>
<sequence length="469" mass="53066">MRKIILVILLFFSVVSFTITIYPVVNRIDISSGTNEIKIIINVANSAPAIAEVEVEFSDFVIEGNKYLYDVGEYSYSIKNWMTSESTYLILQPGESIDYEIKLNIPRDFRGAQAFGAVHFKQKGGKTDVFETVFDYVSLIILDFPVQKNMRTEIIDAQVVDLTSIASESLINKYGNFGAVVELKIKNNGNAVLAVNGELRLISREINRIITSIPLTSNSFVVFPNRVVSFEYFVPFVLPRGKFEVQMDGISQGMRVTNFKRINITGEQPKETAVLIDPFIILIPVERTIENAKINIQNLSPKSLRFSLKTNSDSIEIFPSTIRLSPYTKINGFIKYDSRNSSLNDGDNIFEIDITSEEKIFLFKNPVIVLRSGELTVDCETFVTDVATNTFSINVRNTGNTILQGKIIRQDPLQTIDFTEEFVLFPNESKKFVISSAYNEIVKNSTFILFKKYGDKKLDQKKIIGEVKK</sequence>
<proteinExistence type="predicted"/>
<reference evidence="2" key="1">
    <citation type="submission" date="2016-11" db="EMBL/GenBank/DDBJ databases">
        <authorList>
            <person name="Varghese N."/>
            <person name="Submissions S."/>
        </authorList>
    </citation>
    <scope>NUCLEOTIDE SEQUENCE [LARGE SCALE GENOMIC DNA]</scope>
    <source>
        <strain evidence="2">DSM 15807</strain>
    </source>
</reference>
<name>A0A1M5U667_9BACT</name>
<accession>A0A1M5U667</accession>
<gene>
    <name evidence="1" type="ORF">SAMN02745199_1647</name>
</gene>
<evidence type="ECO:0000313" key="2">
    <source>
        <dbReference type="Proteomes" id="UP000242592"/>
    </source>
</evidence>
<dbReference type="RefSeq" id="WP_073074019.1">
    <property type="nucleotide sequence ID" value="NZ_FQXN01000008.1"/>
</dbReference>
<dbReference type="Proteomes" id="UP000242592">
    <property type="component" value="Unassembled WGS sequence"/>
</dbReference>
<protein>
    <submittedName>
        <fullName evidence="1">Uncharacterized protein</fullName>
    </submittedName>
</protein>
<dbReference type="AlphaFoldDB" id="A0A1M5U667"/>
<dbReference type="EMBL" id="FQXN01000008">
    <property type="protein sequence ID" value="SHH58497.1"/>
    <property type="molecule type" value="Genomic_DNA"/>
</dbReference>
<organism evidence="1 2">
    <name type="scientific">Thermosipho atlanticus DSM 15807</name>
    <dbReference type="NCBI Taxonomy" id="1123380"/>
    <lineage>
        <taxon>Bacteria</taxon>
        <taxon>Thermotogati</taxon>
        <taxon>Thermotogota</taxon>
        <taxon>Thermotogae</taxon>
        <taxon>Thermotogales</taxon>
        <taxon>Fervidobacteriaceae</taxon>
        <taxon>Thermosipho</taxon>
    </lineage>
</organism>
<dbReference type="STRING" id="1123380.SAMN02745199_1647"/>
<keyword evidence="2" id="KW-1185">Reference proteome</keyword>